<sequence>MTEHKEALWSGYAPIKKPDTSILNRLIDAGLSPRAEESMSVVNNDILRRHFLELTTNFVAPFGPYYRTTTPSEGSSPYVDPPPLPTFNAEDFLTSLSERGPGKFLLKRMKSNWLYLYRRFLKGHNFLP</sequence>
<gene>
    <name evidence="3" type="ORF">K7X08_001955</name>
</gene>
<dbReference type="EMBL" id="JAJAGQ010000015">
    <property type="protein sequence ID" value="KAJ8541139.1"/>
    <property type="molecule type" value="Genomic_DNA"/>
</dbReference>
<dbReference type="PROSITE" id="PS50211">
    <property type="entry name" value="DENN"/>
    <property type="match status" value="1"/>
</dbReference>
<name>A0A9Q1LPR9_9SOLA</name>
<dbReference type="InterPro" id="IPR024224">
    <property type="entry name" value="DENND6"/>
</dbReference>
<dbReference type="AlphaFoldDB" id="A0A9Q1LPR9"/>
<dbReference type="GO" id="GO:0005085">
    <property type="term" value="F:guanyl-nucleotide exchange factor activity"/>
    <property type="evidence" value="ECO:0007669"/>
    <property type="project" value="InterPro"/>
</dbReference>
<comment type="similarity">
    <text evidence="1">Belongs to the DENND6 family.</text>
</comment>
<comment type="caution">
    <text evidence="3">The sequence shown here is derived from an EMBL/GenBank/DDBJ whole genome shotgun (WGS) entry which is preliminary data.</text>
</comment>
<evidence type="ECO:0000313" key="4">
    <source>
        <dbReference type="Proteomes" id="UP001152561"/>
    </source>
</evidence>
<evidence type="ECO:0000256" key="1">
    <source>
        <dbReference type="ARBA" id="ARBA00007159"/>
    </source>
</evidence>
<dbReference type="PANTHER" id="PTHR13677:SF0">
    <property type="entry name" value="LD41638P"/>
    <property type="match status" value="1"/>
</dbReference>
<feature type="domain" description="UDENN" evidence="2">
    <location>
        <begin position="1"/>
        <end position="128"/>
    </location>
</feature>
<dbReference type="InterPro" id="IPR037516">
    <property type="entry name" value="Tripartite_DENN"/>
</dbReference>
<proteinExistence type="inferred from homology"/>
<dbReference type="PANTHER" id="PTHR13677">
    <property type="entry name" value="LD41638P"/>
    <property type="match status" value="1"/>
</dbReference>
<dbReference type="Proteomes" id="UP001152561">
    <property type="component" value="Unassembled WGS sequence"/>
</dbReference>
<evidence type="ECO:0000313" key="3">
    <source>
        <dbReference type="EMBL" id="KAJ8541139.1"/>
    </source>
</evidence>
<accession>A0A9Q1LPR9</accession>
<protein>
    <recommendedName>
        <fullName evidence="2">UDENN domain-containing protein</fullName>
    </recommendedName>
</protein>
<evidence type="ECO:0000259" key="2">
    <source>
        <dbReference type="PROSITE" id="PS50211"/>
    </source>
</evidence>
<keyword evidence="4" id="KW-1185">Reference proteome</keyword>
<reference evidence="4" key="1">
    <citation type="journal article" date="2023" name="Proc. Natl. Acad. Sci. U.S.A.">
        <title>Genomic and structural basis for evolution of tropane alkaloid biosynthesis.</title>
        <authorList>
            <person name="Wanga Y.-J."/>
            <person name="Taina T."/>
            <person name="Yua J.-Y."/>
            <person name="Lia J."/>
            <person name="Xua B."/>
            <person name="Chenc J."/>
            <person name="D'Auriad J.C."/>
            <person name="Huanga J.-P."/>
            <person name="Huanga S.-X."/>
        </authorList>
    </citation>
    <scope>NUCLEOTIDE SEQUENCE [LARGE SCALE GENOMIC DNA]</scope>
    <source>
        <strain evidence="4">cv. KIB-2019</strain>
    </source>
</reference>
<dbReference type="GO" id="GO:0055037">
    <property type="term" value="C:recycling endosome"/>
    <property type="evidence" value="ECO:0007669"/>
    <property type="project" value="TreeGrafter"/>
</dbReference>
<dbReference type="OrthoDB" id="10265409at2759"/>
<organism evidence="3 4">
    <name type="scientific">Anisodus acutangulus</name>
    <dbReference type="NCBI Taxonomy" id="402998"/>
    <lineage>
        <taxon>Eukaryota</taxon>
        <taxon>Viridiplantae</taxon>
        <taxon>Streptophyta</taxon>
        <taxon>Embryophyta</taxon>
        <taxon>Tracheophyta</taxon>
        <taxon>Spermatophyta</taxon>
        <taxon>Magnoliopsida</taxon>
        <taxon>eudicotyledons</taxon>
        <taxon>Gunneridae</taxon>
        <taxon>Pentapetalae</taxon>
        <taxon>asterids</taxon>
        <taxon>lamiids</taxon>
        <taxon>Solanales</taxon>
        <taxon>Solanaceae</taxon>
        <taxon>Solanoideae</taxon>
        <taxon>Hyoscyameae</taxon>
        <taxon>Anisodus</taxon>
    </lineage>
</organism>